<sequence>MSLPTVITDQPREPLPFGTAMTESIPLELQIDRATLFGIALALSFSGRYSLVCDRTRIDPDRRTPHLLPSLP</sequence>
<dbReference type="KEGG" id="nbg:DV706_08085"/>
<evidence type="ECO:0000313" key="1">
    <source>
        <dbReference type="EMBL" id="QCC54448.1"/>
    </source>
</evidence>
<dbReference type="AlphaFoldDB" id="A0A4D6HMP6"/>
<dbReference type="EMBL" id="CP031305">
    <property type="protein sequence ID" value="QCC54448.1"/>
    <property type="molecule type" value="Genomic_DNA"/>
</dbReference>
<evidence type="ECO:0000313" key="2">
    <source>
        <dbReference type="Proteomes" id="UP000296822"/>
    </source>
</evidence>
<reference evidence="1 2" key="1">
    <citation type="journal article" date="2019" name="Nat. Commun.">
        <title>A new type of DNA phosphorothioation-based antiviral system in archaea.</title>
        <authorList>
            <person name="Xiong L."/>
            <person name="Liu S."/>
            <person name="Chen S."/>
            <person name="Xiao Y."/>
            <person name="Zhu B."/>
            <person name="Gao Y."/>
            <person name="Zhang Y."/>
            <person name="Chen B."/>
            <person name="Luo J."/>
            <person name="Deng Z."/>
            <person name="Chen X."/>
            <person name="Wang L."/>
            <person name="Chen S."/>
        </authorList>
    </citation>
    <scope>NUCLEOTIDE SEQUENCE [LARGE SCALE GENOMIC DNA]</scope>
    <source>
        <strain evidence="1 2">JCM 10635</strain>
    </source>
</reference>
<proteinExistence type="predicted"/>
<organism evidence="1 2">
    <name type="scientific">Natronorubrum bangense</name>
    <dbReference type="NCBI Taxonomy" id="61858"/>
    <lineage>
        <taxon>Archaea</taxon>
        <taxon>Methanobacteriati</taxon>
        <taxon>Methanobacteriota</taxon>
        <taxon>Stenosarchaea group</taxon>
        <taxon>Halobacteria</taxon>
        <taxon>Halobacteriales</taxon>
        <taxon>Natrialbaceae</taxon>
        <taxon>Natronorubrum</taxon>
    </lineage>
</organism>
<gene>
    <name evidence="1" type="ORF">DV706_08085</name>
</gene>
<protein>
    <submittedName>
        <fullName evidence="1">Uncharacterized protein</fullName>
    </submittedName>
</protein>
<dbReference type="Proteomes" id="UP000296822">
    <property type="component" value="Chromosome"/>
</dbReference>
<accession>A0A4D6HMP6</accession>
<name>A0A4D6HMP6_9EURY</name>